<dbReference type="AlphaFoldDB" id="U4LBP0"/>
<dbReference type="SUPFAM" id="SSF52540">
    <property type="entry name" value="P-loop containing nucleoside triphosphate hydrolases"/>
    <property type="match status" value="2"/>
</dbReference>
<feature type="domain" description="ABC transmembrane type-1" evidence="10">
    <location>
        <begin position="1"/>
        <end position="194"/>
    </location>
</feature>
<dbReference type="CDD" id="cd18578">
    <property type="entry name" value="ABC_6TM_Pgp_ABCB1_D2_like"/>
    <property type="match status" value="1"/>
</dbReference>
<evidence type="ECO:0000256" key="1">
    <source>
        <dbReference type="ARBA" id="ARBA00004141"/>
    </source>
</evidence>
<evidence type="ECO:0000259" key="10">
    <source>
        <dbReference type="PROSITE" id="PS50929"/>
    </source>
</evidence>
<keyword evidence="4" id="KW-0547">Nucleotide-binding</keyword>
<dbReference type="OrthoDB" id="6500128at2759"/>
<keyword evidence="2" id="KW-0813">Transport</keyword>
<protein>
    <submittedName>
        <fullName evidence="11">Similar to Mating factor M secretion protein mam1 acc. no. P78966</fullName>
    </submittedName>
</protein>
<reference evidence="11 12" key="1">
    <citation type="journal article" date="2013" name="PLoS Genet.">
        <title>The genome and development-dependent transcriptomes of Pyronema confluens: a window into fungal evolution.</title>
        <authorList>
            <person name="Traeger S."/>
            <person name="Altegoer F."/>
            <person name="Freitag M."/>
            <person name="Gabaldon T."/>
            <person name="Kempken F."/>
            <person name="Kumar A."/>
            <person name="Marcet-Houben M."/>
            <person name="Poggeler S."/>
            <person name="Stajich J.E."/>
            <person name="Nowrousian M."/>
        </authorList>
    </citation>
    <scope>NUCLEOTIDE SEQUENCE [LARGE SCALE GENOMIC DNA]</scope>
    <source>
        <strain evidence="12">CBS 100304</strain>
        <tissue evidence="11">Vegetative mycelium</tissue>
    </source>
</reference>
<sequence length="1142" mass="125391">MENKTDALLSRCSTQIKELQTATSHPLAFLSQSLLTALIAISVALYYSWSLTLLILSIIPPGFFVLSLLSRHIPPLMASQKSHLSSSTTLAASSITSITTIKTHSTQEFSSHKYTQSAQKSAKEYFTQAHLSALQLAFVRFLVLGLFVAGFWFGSYLVATKKSTPGAVVTAFWSIFMASQALETVMPQLLGLERGKQAAADLRGVITSREGRSRSRKSIAGNPGLQRPEKCQGGVELRGVGFRYPDRDTERVLKGVDMVFPVGRMTYVIGRSGAGKSTVGALITGVLRPSEGQVFIDGFCGRTLDPEWWRENVSLVMQQGTLFDETVGGNIAFGRGARYLEVNEQEIMEAVRVAGLDRDISEFPKGLQTKVGRGGKELSGGQLQRVALARDRIKDAPIVILDETLSSLDMVTRRKISAEIRQWRKGKTTIIITHDINEIELHDYLYILESGAIVQKGFRRDLEFRSGPFQNFLLNISTSKTFPDNRRASRPIPLNIIPELNTEFWNKSNSDLTISPSFCSTGSVYSNSTTYFTEADRRAFSVNSPSRDGFQKASVSEKDAMLPKPSEERKQTLLEILGTVWPSLKPKGRVMLVFGFLSALLHAAATPVFSFCLAQLLGVILNTNLPLSTAQKWSLIILAIAVVDTVNCYILHYFLARVGQEWAHIQRTRAFGKILLQPLAWFLEKGNGVSELTEDLEKHAEEMRNMVAKVAGYGFIGAFLVVIGMAWSVACNWKLTLVGLSVGPVMAAISKGMTKASDGYGKRCNDSAQEMGGVVHEAIAAIQTVKNYSLEKYFRKQYAAAAEEGLRTGKKRCFWTGIWFGLADSAILFSTAFIFYFGATFVKDHENMKDVISVFTLLLFSISSANAIINLVPQVSSIKDSAHRVLRLADLPEKSHETTGSKSPSAGDIVFTKVRFSYPDRPVLDDVSFTIKANTMVAITGASGCGKSTIVALLQRMYANTCNITLGDSLINQLSTRMLRDHMVVVPQTPAIFDDSIIQNITYGISVWKYLAVEQAAKAAGIHEFVMSLPEGYNANAMGLSAGQKRRVAIARALLRKPQVLVLDEGTVGLDVHSAEHIRKTLVKLKEEMTVVVVTHDEELMFVADKVVVIGRGKVEEEGTYQDLIAKIGPGALKGLLKGNSA</sequence>
<dbReference type="GO" id="GO:0005524">
    <property type="term" value="F:ATP binding"/>
    <property type="evidence" value="ECO:0007669"/>
    <property type="project" value="UniProtKB-KW"/>
</dbReference>
<dbReference type="InterPro" id="IPR003439">
    <property type="entry name" value="ABC_transporter-like_ATP-bd"/>
</dbReference>
<keyword evidence="3 8" id="KW-0812">Transmembrane</keyword>
<dbReference type="InterPro" id="IPR027417">
    <property type="entry name" value="P-loop_NTPase"/>
</dbReference>
<evidence type="ECO:0000313" key="11">
    <source>
        <dbReference type="EMBL" id="CCX16215.1"/>
    </source>
</evidence>
<feature type="transmembrane region" description="Helical" evidence="8">
    <location>
        <begin position="137"/>
        <end position="159"/>
    </location>
</feature>
<feature type="transmembrane region" description="Helical" evidence="8">
    <location>
        <begin position="27"/>
        <end position="47"/>
    </location>
</feature>
<gene>
    <name evidence="11" type="ORF">PCON_02811</name>
</gene>
<dbReference type="GO" id="GO:0016020">
    <property type="term" value="C:membrane"/>
    <property type="evidence" value="ECO:0007669"/>
    <property type="project" value="UniProtKB-SubCell"/>
</dbReference>
<evidence type="ECO:0000259" key="9">
    <source>
        <dbReference type="PROSITE" id="PS50893"/>
    </source>
</evidence>
<feature type="transmembrane region" description="Helical" evidence="8">
    <location>
        <begin position="633"/>
        <end position="655"/>
    </location>
</feature>
<dbReference type="InterPro" id="IPR017871">
    <property type="entry name" value="ABC_transporter-like_CS"/>
</dbReference>
<feature type="domain" description="ABC transporter" evidence="9">
    <location>
        <begin position="909"/>
        <end position="1137"/>
    </location>
</feature>
<dbReference type="Pfam" id="PF00005">
    <property type="entry name" value="ABC_tran"/>
    <property type="match status" value="2"/>
</dbReference>
<dbReference type="FunFam" id="3.40.50.300:FF:000604">
    <property type="entry name" value="ABC transporter B family member 28"/>
    <property type="match status" value="1"/>
</dbReference>
<dbReference type="InterPro" id="IPR036640">
    <property type="entry name" value="ABC1_TM_sf"/>
</dbReference>
<dbReference type="SUPFAM" id="SSF90123">
    <property type="entry name" value="ABC transporter transmembrane region"/>
    <property type="match status" value="2"/>
</dbReference>
<name>U4LBP0_PYROM</name>
<evidence type="ECO:0000256" key="3">
    <source>
        <dbReference type="ARBA" id="ARBA00022692"/>
    </source>
</evidence>
<evidence type="ECO:0000256" key="2">
    <source>
        <dbReference type="ARBA" id="ARBA00022448"/>
    </source>
</evidence>
<comment type="subcellular location">
    <subcellularLocation>
        <location evidence="1">Membrane</location>
        <topology evidence="1">Multi-pass membrane protein</topology>
    </subcellularLocation>
</comment>
<feature type="domain" description="ABC transporter" evidence="9">
    <location>
        <begin position="235"/>
        <end position="475"/>
    </location>
</feature>
<keyword evidence="7 8" id="KW-0472">Membrane</keyword>
<keyword evidence="6 8" id="KW-1133">Transmembrane helix</keyword>
<keyword evidence="12" id="KW-1185">Reference proteome</keyword>
<feature type="transmembrane region" description="Helical" evidence="8">
    <location>
        <begin position="851"/>
        <end position="872"/>
    </location>
</feature>
<keyword evidence="5" id="KW-0067">ATP-binding</keyword>
<evidence type="ECO:0000256" key="8">
    <source>
        <dbReference type="SAM" id="Phobius"/>
    </source>
</evidence>
<feature type="transmembrane region" description="Helical" evidence="8">
    <location>
        <begin position="817"/>
        <end position="839"/>
    </location>
</feature>
<dbReference type="SMART" id="SM00382">
    <property type="entry name" value="AAA"/>
    <property type="match status" value="2"/>
</dbReference>
<dbReference type="InterPro" id="IPR039421">
    <property type="entry name" value="Type_1_exporter"/>
</dbReference>
<organism evidence="11 12">
    <name type="scientific">Pyronema omphalodes (strain CBS 100304)</name>
    <name type="common">Pyronema confluens</name>
    <dbReference type="NCBI Taxonomy" id="1076935"/>
    <lineage>
        <taxon>Eukaryota</taxon>
        <taxon>Fungi</taxon>
        <taxon>Dikarya</taxon>
        <taxon>Ascomycota</taxon>
        <taxon>Pezizomycotina</taxon>
        <taxon>Pezizomycetes</taxon>
        <taxon>Pezizales</taxon>
        <taxon>Pyronemataceae</taxon>
        <taxon>Pyronema</taxon>
    </lineage>
</organism>
<dbReference type="PROSITE" id="PS00211">
    <property type="entry name" value="ABC_TRANSPORTER_1"/>
    <property type="match status" value="1"/>
</dbReference>
<feature type="transmembrane region" description="Helical" evidence="8">
    <location>
        <begin position="53"/>
        <end position="73"/>
    </location>
</feature>
<dbReference type="STRING" id="1076935.U4LBP0"/>
<dbReference type="Gene3D" id="1.20.1560.10">
    <property type="entry name" value="ABC transporter type 1, transmembrane domain"/>
    <property type="match status" value="1"/>
</dbReference>
<accession>U4LBP0</accession>
<dbReference type="PANTHER" id="PTHR43394:SF1">
    <property type="entry name" value="ATP-BINDING CASSETTE SUB-FAMILY B MEMBER 10, MITOCHONDRIAL"/>
    <property type="match status" value="1"/>
</dbReference>
<dbReference type="GO" id="GO:0005737">
    <property type="term" value="C:cytoplasm"/>
    <property type="evidence" value="ECO:0007669"/>
    <property type="project" value="UniProtKB-ARBA"/>
</dbReference>
<evidence type="ECO:0000256" key="6">
    <source>
        <dbReference type="ARBA" id="ARBA00022989"/>
    </source>
</evidence>
<dbReference type="Pfam" id="PF00664">
    <property type="entry name" value="ABC_membrane"/>
    <property type="match status" value="2"/>
</dbReference>
<dbReference type="EMBL" id="HF936373">
    <property type="protein sequence ID" value="CCX16215.1"/>
    <property type="molecule type" value="Genomic_DNA"/>
</dbReference>
<feature type="transmembrane region" description="Helical" evidence="8">
    <location>
        <begin position="165"/>
        <end position="186"/>
    </location>
</feature>
<feature type="transmembrane region" description="Helical" evidence="8">
    <location>
        <begin position="592"/>
        <end position="621"/>
    </location>
</feature>
<evidence type="ECO:0000313" key="12">
    <source>
        <dbReference type="Proteomes" id="UP000018144"/>
    </source>
</evidence>
<dbReference type="InterPro" id="IPR003593">
    <property type="entry name" value="AAA+_ATPase"/>
</dbReference>
<dbReference type="Proteomes" id="UP000018144">
    <property type="component" value="Unassembled WGS sequence"/>
</dbReference>
<dbReference type="PANTHER" id="PTHR43394">
    <property type="entry name" value="ATP-DEPENDENT PERMEASE MDL1, MITOCHONDRIAL"/>
    <property type="match status" value="1"/>
</dbReference>
<dbReference type="PROSITE" id="PS50929">
    <property type="entry name" value="ABC_TM1F"/>
    <property type="match status" value="2"/>
</dbReference>
<feature type="transmembrane region" description="Helical" evidence="8">
    <location>
        <begin position="710"/>
        <end position="729"/>
    </location>
</feature>
<dbReference type="OMA" id="TFWACLT"/>
<dbReference type="PROSITE" id="PS50893">
    <property type="entry name" value="ABC_TRANSPORTER_2"/>
    <property type="match status" value="2"/>
</dbReference>
<evidence type="ECO:0000256" key="4">
    <source>
        <dbReference type="ARBA" id="ARBA00022741"/>
    </source>
</evidence>
<dbReference type="GO" id="GO:0016887">
    <property type="term" value="F:ATP hydrolysis activity"/>
    <property type="evidence" value="ECO:0007669"/>
    <property type="project" value="InterPro"/>
</dbReference>
<dbReference type="Gene3D" id="3.40.50.300">
    <property type="entry name" value="P-loop containing nucleotide triphosphate hydrolases"/>
    <property type="match status" value="2"/>
</dbReference>
<dbReference type="GO" id="GO:0015421">
    <property type="term" value="F:ABC-type oligopeptide transporter activity"/>
    <property type="evidence" value="ECO:0007669"/>
    <property type="project" value="TreeGrafter"/>
</dbReference>
<evidence type="ECO:0000256" key="7">
    <source>
        <dbReference type="ARBA" id="ARBA00023136"/>
    </source>
</evidence>
<evidence type="ECO:0000256" key="5">
    <source>
        <dbReference type="ARBA" id="ARBA00022840"/>
    </source>
</evidence>
<dbReference type="InterPro" id="IPR011527">
    <property type="entry name" value="ABC1_TM_dom"/>
</dbReference>
<proteinExistence type="predicted"/>
<feature type="domain" description="ABC transmembrane type-1" evidence="10">
    <location>
        <begin position="593"/>
        <end position="877"/>
    </location>
</feature>
<dbReference type="eggNOG" id="KOG0055">
    <property type="taxonomic scope" value="Eukaryota"/>
</dbReference>